<protein>
    <submittedName>
        <fullName evidence="1">Uncharacterized protein</fullName>
    </submittedName>
</protein>
<accession>A0ABM8HDG8</accession>
<organism evidence="1">
    <name type="scientific">Barrientosiimonas endolithica</name>
    <dbReference type="NCBI Taxonomy" id="1535208"/>
    <lineage>
        <taxon>Bacteria</taxon>
        <taxon>Bacillati</taxon>
        <taxon>Actinomycetota</taxon>
        <taxon>Actinomycetes</taxon>
        <taxon>Micrococcales</taxon>
        <taxon>Dermacoccaceae</taxon>
        <taxon>Barrientosiimonas</taxon>
    </lineage>
</organism>
<sequence>MSHITRFQWFNNSADWCQSGRDGLRFNTTATGTGTTFTNTRTTTSITNVYAIFWWARTDIAWSADTGNSGCWSVPTLTSTTAVDGLYPYRSNYTCAITPVNGTTGLQPYAWRSQCYDQSDWSPERYVRRQAFGTVNGQQQTTDTGRFEIKS</sequence>
<reference evidence="1" key="1">
    <citation type="journal article" date="2014" name="Int. J. Syst. Evol. Microbiol.">
        <title>Complete genome of a new Firmicutes species belonging to the dominant human colonic microbiota ('Ruminococcus bicirculans') reveals two chromosomes and a selective capacity to utilize plant glucans.</title>
        <authorList>
            <consortium name="NISC Comparative Sequencing Program"/>
            <person name="Wegmann U."/>
            <person name="Louis P."/>
            <person name="Goesmann A."/>
            <person name="Henrissat B."/>
            <person name="Duncan S.H."/>
            <person name="Flint H.J."/>
        </authorList>
    </citation>
    <scope>NUCLEOTIDE SEQUENCE</scope>
    <source>
        <strain evidence="1">NBRC 110608</strain>
    </source>
</reference>
<dbReference type="EMBL" id="AP027735">
    <property type="protein sequence ID" value="BDZ59032.1"/>
    <property type="molecule type" value="Genomic_DNA"/>
</dbReference>
<proteinExistence type="predicted"/>
<reference evidence="1" key="2">
    <citation type="submission" date="2023-02" db="EMBL/GenBank/DDBJ databases">
        <authorList>
            <person name="Sun Q."/>
            <person name="Mori K."/>
        </authorList>
    </citation>
    <scope>NUCLEOTIDE SEQUENCE</scope>
    <source>
        <strain evidence="1">NBRC 110608</strain>
    </source>
</reference>
<evidence type="ECO:0000313" key="1">
    <source>
        <dbReference type="EMBL" id="BDZ59032.1"/>
    </source>
</evidence>
<gene>
    <name evidence="1" type="ORF">GCM10025872_26890</name>
</gene>
<name>A0ABM8HDG8_9MICO</name>